<evidence type="ECO:0000313" key="3">
    <source>
        <dbReference type="Proteomes" id="UP001333110"/>
    </source>
</evidence>
<dbReference type="Pfam" id="PF00078">
    <property type="entry name" value="RVT_1"/>
    <property type="match status" value="1"/>
</dbReference>
<comment type="caution">
    <text evidence="2">The sequence shown here is derived from an EMBL/GenBank/DDBJ whole genome shotgun (WGS) entry which is preliminary data.</text>
</comment>
<reference evidence="2 3" key="1">
    <citation type="journal article" date="2023" name="J. Hered.">
        <title>Chromosome-level genome of the wood stork (Mycteria americana) provides insight into avian chromosome evolution.</title>
        <authorList>
            <person name="Flamio R. Jr."/>
            <person name="Ramstad K.M."/>
        </authorList>
    </citation>
    <scope>NUCLEOTIDE SEQUENCE [LARGE SCALE GENOMIC DNA]</scope>
    <source>
        <strain evidence="2">JAX WOST 10</strain>
    </source>
</reference>
<dbReference type="EMBL" id="JAUNZN010000001">
    <property type="protein sequence ID" value="KAK4831387.1"/>
    <property type="molecule type" value="Genomic_DNA"/>
</dbReference>
<feature type="non-terminal residue" evidence="2">
    <location>
        <position position="560"/>
    </location>
</feature>
<name>A0AAN7NTH2_MYCAM</name>
<accession>A0AAN7NTH2</accession>
<gene>
    <name evidence="2" type="ORF">QYF61_017518</name>
</gene>
<dbReference type="AlphaFoldDB" id="A0AAN7NTH2"/>
<dbReference type="PANTHER" id="PTHR33332">
    <property type="entry name" value="REVERSE TRANSCRIPTASE DOMAIN-CONTAINING PROTEIN"/>
    <property type="match status" value="1"/>
</dbReference>
<organism evidence="2 3">
    <name type="scientific">Mycteria americana</name>
    <name type="common">Wood stork</name>
    <dbReference type="NCBI Taxonomy" id="33587"/>
    <lineage>
        <taxon>Eukaryota</taxon>
        <taxon>Metazoa</taxon>
        <taxon>Chordata</taxon>
        <taxon>Craniata</taxon>
        <taxon>Vertebrata</taxon>
        <taxon>Euteleostomi</taxon>
        <taxon>Archelosauria</taxon>
        <taxon>Archosauria</taxon>
        <taxon>Dinosauria</taxon>
        <taxon>Saurischia</taxon>
        <taxon>Theropoda</taxon>
        <taxon>Coelurosauria</taxon>
        <taxon>Aves</taxon>
        <taxon>Neognathae</taxon>
        <taxon>Neoaves</taxon>
        <taxon>Aequornithes</taxon>
        <taxon>Ciconiiformes</taxon>
        <taxon>Ciconiidae</taxon>
        <taxon>Mycteria</taxon>
    </lineage>
</organism>
<evidence type="ECO:0000259" key="1">
    <source>
        <dbReference type="Pfam" id="PF00078"/>
    </source>
</evidence>
<sequence length="560" mass="64350">MNKELLAKLKHKEGVHRGWKQAQVTWREYRDTVQACRNVVREVKAQLELNLARDVKDNKKVFYKYIGDERKARENVAPLLNGAGNLVTQDIEKAEQDQPSGIPSPRDQWKSLEQERRTLGGQNQVREYLSKLDICKSMGLDGMHLQKDKKEDQGIYRPLSLISIPGKVMEQLILETISRQMKNKKVIRSSQHGFTKGKSCLTNLITCCDEMTGLVPEWKSVDIVYLDFSKAFDTVSCKILMEKLMNYQLDEQTGSILGPVLFNIFINDLDGGAEHTLSKLTDDAKLGEWLIHQRIMDLARLEKWADRNLMQINKGKCKVLHMGRNNPMHQYMLGAMQLESSFAEKVLGVLVDTKLNMKQQCAIMIKKVSCNLGCNRSVASMSREVMLPSALVRPRLKCCVQLWAHKYERDVELLERVQLWATMIKGLEHLSYDERLQELGLFSLEKRRLRGISSIEDGARLFPVVPSDRTRGNGHKLKHKRLCLNIRKHLFTVRVQRGQSQALFGVASDRTRGNGHKLKHGSFPLNIRKHFTARMAEHWHRVPTEVVESPSLEVLKKVVW</sequence>
<feature type="domain" description="Reverse transcriptase" evidence="1">
    <location>
        <begin position="149"/>
        <end position="321"/>
    </location>
</feature>
<dbReference type="InterPro" id="IPR000477">
    <property type="entry name" value="RT_dom"/>
</dbReference>
<protein>
    <recommendedName>
        <fullName evidence="1">Reverse transcriptase domain-containing protein</fullName>
    </recommendedName>
</protein>
<dbReference type="CDD" id="cd01650">
    <property type="entry name" value="RT_nLTR_like"/>
    <property type="match status" value="1"/>
</dbReference>
<dbReference type="PRINTS" id="PR01345">
    <property type="entry name" value="CERVTRCPTASE"/>
</dbReference>
<proteinExistence type="predicted"/>
<keyword evidence="3" id="KW-1185">Reference proteome</keyword>
<evidence type="ECO:0000313" key="2">
    <source>
        <dbReference type="EMBL" id="KAK4831387.1"/>
    </source>
</evidence>
<dbReference type="Proteomes" id="UP001333110">
    <property type="component" value="Unassembled WGS sequence"/>
</dbReference>